<evidence type="ECO:0000259" key="1">
    <source>
        <dbReference type="PROSITE" id="PS50041"/>
    </source>
</evidence>
<dbReference type="Gene3D" id="3.10.100.10">
    <property type="entry name" value="Mannose-Binding Protein A, subunit A"/>
    <property type="match status" value="1"/>
</dbReference>
<accession>A0A9D4M4V2</accession>
<dbReference type="Proteomes" id="UP000828390">
    <property type="component" value="Unassembled WGS sequence"/>
</dbReference>
<name>A0A9D4M4V2_DREPO</name>
<evidence type="ECO:0000313" key="2">
    <source>
        <dbReference type="EMBL" id="KAH3869734.1"/>
    </source>
</evidence>
<dbReference type="PROSITE" id="PS50041">
    <property type="entry name" value="C_TYPE_LECTIN_2"/>
    <property type="match status" value="1"/>
</dbReference>
<dbReference type="SMART" id="SM00034">
    <property type="entry name" value="CLECT"/>
    <property type="match status" value="1"/>
</dbReference>
<dbReference type="InterPro" id="IPR016186">
    <property type="entry name" value="C-type_lectin-like/link_sf"/>
</dbReference>
<comment type="caution">
    <text evidence="2">The sequence shown here is derived from an EMBL/GenBank/DDBJ whole genome shotgun (WGS) entry which is preliminary data.</text>
</comment>
<dbReference type="EMBL" id="JAIWYP010000002">
    <property type="protein sequence ID" value="KAH3869734.1"/>
    <property type="molecule type" value="Genomic_DNA"/>
</dbReference>
<protein>
    <recommendedName>
        <fullName evidence="1">C-type lectin domain-containing protein</fullName>
    </recommendedName>
</protein>
<dbReference type="InterPro" id="IPR001304">
    <property type="entry name" value="C-type_lectin-like"/>
</dbReference>
<organism evidence="2 3">
    <name type="scientific">Dreissena polymorpha</name>
    <name type="common">Zebra mussel</name>
    <name type="synonym">Mytilus polymorpha</name>
    <dbReference type="NCBI Taxonomy" id="45954"/>
    <lineage>
        <taxon>Eukaryota</taxon>
        <taxon>Metazoa</taxon>
        <taxon>Spiralia</taxon>
        <taxon>Lophotrochozoa</taxon>
        <taxon>Mollusca</taxon>
        <taxon>Bivalvia</taxon>
        <taxon>Autobranchia</taxon>
        <taxon>Heteroconchia</taxon>
        <taxon>Euheterodonta</taxon>
        <taxon>Imparidentia</taxon>
        <taxon>Neoheterodontei</taxon>
        <taxon>Myida</taxon>
        <taxon>Dreissenoidea</taxon>
        <taxon>Dreissenidae</taxon>
        <taxon>Dreissena</taxon>
    </lineage>
</organism>
<sequence length="155" mass="17733">MSKCESQYMGSCFSGYQIADTFCYKYYDTSRSTWNEADKRCAQDGAFLIKLESLTKLRVVKSIIQTKELGLNAANISIDVCVGARNYSGVSSDLWNEGEPSQCTDNREDCVQAKHKTDCYLNTFRCDFEQAFVCQGYNFRYLSDNWAYILVLLTE</sequence>
<dbReference type="Pfam" id="PF00059">
    <property type="entry name" value="Lectin_C"/>
    <property type="match status" value="1"/>
</dbReference>
<dbReference type="InterPro" id="IPR016187">
    <property type="entry name" value="CTDL_fold"/>
</dbReference>
<evidence type="ECO:0000313" key="3">
    <source>
        <dbReference type="Proteomes" id="UP000828390"/>
    </source>
</evidence>
<gene>
    <name evidence="2" type="ORF">DPMN_032903</name>
</gene>
<dbReference type="AlphaFoldDB" id="A0A9D4M4V2"/>
<keyword evidence="3" id="KW-1185">Reference proteome</keyword>
<dbReference type="SUPFAM" id="SSF56436">
    <property type="entry name" value="C-type lectin-like"/>
    <property type="match status" value="1"/>
</dbReference>
<proteinExistence type="predicted"/>
<feature type="domain" description="C-type lectin" evidence="1">
    <location>
        <begin position="19"/>
        <end position="135"/>
    </location>
</feature>
<reference evidence="2" key="1">
    <citation type="journal article" date="2019" name="bioRxiv">
        <title>The Genome of the Zebra Mussel, Dreissena polymorpha: A Resource for Invasive Species Research.</title>
        <authorList>
            <person name="McCartney M.A."/>
            <person name="Auch B."/>
            <person name="Kono T."/>
            <person name="Mallez S."/>
            <person name="Zhang Y."/>
            <person name="Obille A."/>
            <person name="Becker A."/>
            <person name="Abrahante J.E."/>
            <person name="Garbe J."/>
            <person name="Badalamenti J.P."/>
            <person name="Herman A."/>
            <person name="Mangelson H."/>
            <person name="Liachko I."/>
            <person name="Sullivan S."/>
            <person name="Sone E.D."/>
            <person name="Koren S."/>
            <person name="Silverstein K.A.T."/>
            <person name="Beckman K.B."/>
            <person name="Gohl D.M."/>
        </authorList>
    </citation>
    <scope>NUCLEOTIDE SEQUENCE</scope>
    <source>
        <strain evidence="2">Duluth1</strain>
        <tissue evidence="2">Whole animal</tissue>
    </source>
</reference>
<reference evidence="2" key="2">
    <citation type="submission" date="2020-11" db="EMBL/GenBank/DDBJ databases">
        <authorList>
            <person name="McCartney M.A."/>
            <person name="Auch B."/>
            <person name="Kono T."/>
            <person name="Mallez S."/>
            <person name="Becker A."/>
            <person name="Gohl D.M."/>
            <person name="Silverstein K.A.T."/>
            <person name="Koren S."/>
            <person name="Bechman K.B."/>
            <person name="Herman A."/>
            <person name="Abrahante J.E."/>
            <person name="Garbe J."/>
        </authorList>
    </citation>
    <scope>NUCLEOTIDE SEQUENCE</scope>
    <source>
        <strain evidence="2">Duluth1</strain>
        <tissue evidence="2">Whole animal</tissue>
    </source>
</reference>
<dbReference type="CDD" id="cd00037">
    <property type="entry name" value="CLECT"/>
    <property type="match status" value="1"/>
</dbReference>